<feature type="compositionally biased region" description="Low complexity" evidence="1">
    <location>
        <begin position="780"/>
        <end position="797"/>
    </location>
</feature>
<feature type="compositionally biased region" description="Polar residues" evidence="1">
    <location>
        <begin position="248"/>
        <end position="260"/>
    </location>
</feature>
<protein>
    <recommendedName>
        <fullName evidence="3">CCDC66 domain-containing protein</fullName>
    </recommendedName>
</protein>
<feature type="region of interest" description="Disordered" evidence="1">
    <location>
        <begin position="768"/>
        <end position="861"/>
    </location>
</feature>
<proteinExistence type="predicted"/>
<evidence type="ECO:0008006" key="3">
    <source>
        <dbReference type="Google" id="ProtNLM"/>
    </source>
</evidence>
<feature type="compositionally biased region" description="Polar residues" evidence="1">
    <location>
        <begin position="821"/>
        <end position="833"/>
    </location>
</feature>
<feature type="compositionally biased region" description="Polar residues" evidence="1">
    <location>
        <begin position="86"/>
        <end position="95"/>
    </location>
</feature>
<feature type="region of interest" description="Disordered" evidence="1">
    <location>
        <begin position="70"/>
        <end position="193"/>
    </location>
</feature>
<reference evidence="2" key="1">
    <citation type="submission" date="2021-01" db="EMBL/GenBank/DDBJ databases">
        <authorList>
            <person name="Corre E."/>
            <person name="Pelletier E."/>
            <person name="Niang G."/>
            <person name="Scheremetjew M."/>
            <person name="Finn R."/>
            <person name="Kale V."/>
            <person name="Holt S."/>
            <person name="Cochrane G."/>
            <person name="Meng A."/>
            <person name="Brown T."/>
            <person name="Cohen L."/>
        </authorList>
    </citation>
    <scope>NUCLEOTIDE SEQUENCE</scope>
    <source>
        <strain evidence="2">CCMP1510</strain>
    </source>
</reference>
<name>A0A7S3NIA5_9STRA</name>
<feature type="compositionally biased region" description="Polar residues" evidence="1">
    <location>
        <begin position="276"/>
        <end position="289"/>
    </location>
</feature>
<feature type="compositionally biased region" description="Basic residues" evidence="1">
    <location>
        <begin position="505"/>
        <end position="519"/>
    </location>
</feature>
<feature type="compositionally biased region" description="Basic and acidic residues" evidence="1">
    <location>
        <begin position="233"/>
        <end position="245"/>
    </location>
</feature>
<feature type="region of interest" description="Disordered" evidence="1">
    <location>
        <begin position="553"/>
        <end position="572"/>
    </location>
</feature>
<feature type="region of interest" description="Disordered" evidence="1">
    <location>
        <begin position="22"/>
        <end position="41"/>
    </location>
</feature>
<feature type="region of interest" description="Disordered" evidence="1">
    <location>
        <begin position="203"/>
        <end position="222"/>
    </location>
</feature>
<dbReference type="AlphaFoldDB" id="A0A7S3NIA5"/>
<evidence type="ECO:0000313" key="2">
    <source>
        <dbReference type="EMBL" id="CAE0362617.1"/>
    </source>
</evidence>
<gene>
    <name evidence="2" type="ORF">ALAG00032_LOCUS3358</name>
</gene>
<feature type="compositionally biased region" description="Basic and acidic residues" evidence="1">
    <location>
        <begin position="108"/>
        <end position="142"/>
    </location>
</feature>
<feature type="compositionally biased region" description="Polar residues" evidence="1">
    <location>
        <begin position="734"/>
        <end position="749"/>
    </location>
</feature>
<feature type="region of interest" description="Disordered" evidence="1">
    <location>
        <begin position="505"/>
        <end position="525"/>
    </location>
</feature>
<evidence type="ECO:0000256" key="1">
    <source>
        <dbReference type="SAM" id="MobiDB-lite"/>
    </source>
</evidence>
<sequence length="861" mass="98144">MSGPPLPGVDPEFDALVEAEMARRRQQQAVRASPPSKGEDPVFDALVQAEMERQKREASIYAQAALNGGSTFSHAPLEQQKEYPSPITTLHTTTPIKPGGISTPRQLTDTEQRRQRQREYAESLRKQMSEPRRSLRHADECRPPFFTKPENDPILPAANAPQYDPLRPGQVGLGRGMATLPGTNRPPPRREAQEAYAAELRRQMEEKQQREAERRDQEVSEAKDRLRRLAMHDQRLSPELNKNEHFGFSNNSNQSQTHDTPSPLAYQDHHHHHNHQTGIITQSQLSQSPEYRDSARSRFVRDIYGETNVAEMLGADCAHHRIQVCLPGESRRVTRNHDPEADAKRKALALTQKQALEAQIEERKQIKAREKAERQAEEERELREAMRLESEAKERKDAQIAKRQADEQKRLEELYAQQEAAAARRKHHPSSRPLPEQLSPKKVISQQHQQGPPSPPLPNQNGIPKTAIPTHNPVGPIHNTQDDEFELRASRFEAAVTAEVNRLKGKHQTSSSARRHHHHAVESPASIKALTQHYDQEEYDINSLSDLARGRRTSTTMPLHPHSNIKNNHTGIDCIQQPPRLETFEPVADDIDDEEARRLLLRLMPGDKERRRRLAAGLVRDLGRDSFIMSQASPEPPPLSCSIDGEDIAAHWQRHHPIVNQRHSDFEQVEEQEFIPHHESRFYKQELVDEEYDEAYEYDDDRGHTGPLVSPPTDPLRTPDRGSTSRRAEEEQKGLSSTTPPSRGDVTNFQYRASPNSARQNVPHRYAHMNKSSPEKTPPHTARSTRSAHSTHSTHSTKNGTKHGRAQWNKADTWVPPPANLMSNNQREYSSSRNKQDHEASPPLSSSRRPQTWEVEEEERL</sequence>
<accession>A0A7S3NIA5</accession>
<feature type="region of interest" description="Disordered" evidence="1">
    <location>
        <begin position="233"/>
        <end position="293"/>
    </location>
</feature>
<organism evidence="2">
    <name type="scientific">Aureoumbra lagunensis</name>
    <dbReference type="NCBI Taxonomy" id="44058"/>
    <lineage>
        <taxon>Eukaryota</taxon>
        <taxon>Sar</taxon>
        <taxon>Stramenopiles</taxon>
        <taxon>Ochrophyta</taxon>
        <taxon>Pelagophyceae</taxon>
        <taxon>Pelagomonadales</taxon>
        <taxon>Aureoumbra</taxon>
    </lineage>
</organism>
<feature type="region of interest" description="Disordered" evidence="1">
    <location>
        <begin position="698"/>
        <end position="749"/>
    </location>
</feature>
<dbReference type="EMBL" id="HBIJ01004792">
    <property type="protein sequence ID" value="CAE0362617.1"/>
    <property type="molecule type" value="Transcribed_RNA"/>
</dbReference>
<feature type="region of interest" description="Disordered" evidence="1">
    <location>
        <begin position="377"/>
        <end position="405"/>
    </location>
</feature>
<feature type="region of interest" description="Disordered" evidence="1">
    <location>
        <begin position="418"/>
        <end position="473"/>
    </location>
</feature>